<feature type="compositionally biased region" description="Basic and acidic residues" evidence="1">
    <location>
        <begin position="202"/>
        <end position="213"/>
    </location>
</feature>
<accession>A0ABP0D348</accession>
<keyword evidence="2" id="KW-0812">Transmembrane</keyword>
<keyword evidence="4" id="KW-1185">Reference proteome</keyword>
<keyword evidence="2" id="KW-1133">Transmembrane helix</keyword>
<feature type="compositionally biased region" description="Basic and acidic residues" evidence="1">
    <location>
        <begin position="54"/>
        <end position="64"/>
    </location>
</feature>
<protein>
    <submittedName>
        <fullName evidence="3">Uncharacterized protein</fullName>
    </submittedName>
</protein>
<feature type="transmembrane region" description="Helical" evidence="2">
    <location>
        <begin position="536"/>
        <end position="555"/>
    </location>
</feature>
<name>A0ABP0D348_9PEZI</name>
<organism evidence="3 4">
    <name type="scientific">Sporothrix epigloea</name>
    <dbReference type="NCBI Taxonomy" id="1892477"/>
    <lineage>
        <taxon>Eukaryota</taxon>
        <taxon>Fungi</taxon>
        <taxon>Dikarya</taxon>
        <taxon>Ascomycota</taxon>
        <taxon>Pezizomycotina</taxon>
        <taxon>Sordariomycetes</taxon>
        <taxon>Sordariomycetidae</taxon>
        <taxon>Ophiostomatales</taxon>
        <taxon>Ophiostomataceae</taxon>
        <taxon>Sporothrix</taxon>
    </lineage>
</organism>
<evidence type="ECO:0000256" key="1">
    <source>
        <dbReference type="SAM" id="MobiDB-lite"/>
    </source>
</evidence>
<dbReference type="Proteomes" id="UP001642502">
    <property type="component" value="Unassembled WGS sequence"/>
</dbReference>
<dbReference type="EMBL" id="CAWUON010000001">
    <property type="protein sequence ID" value="CAK7262635.1"/>
    <property type="molecule type" value="Genomic_DNA"/>
</dbReference>
<feature type="compositionally biased region" description="Low complexity" evidence="1">
    <location>
        <begin position="16"/>
        <end position="33"/>
    </location>
</feature>
<feature type="region of interest" description="Disordered" evidence="1">
    <location>
        <begin position="193"/>
        <end position="251"/>
    </location>
</feature>
<proteinExistence type="predicted"/>
<feature type="compositionally biased region" description="Low complexity" evidence="1">
    <location>
        <begin position="242"/>
        <end position="251"/>
    </location>
</feature>
<evidence type="ECO:0000256" key="2">
    <source>
        <dbReference type="SAM" id="Phobius"/>
    </source>
</evidence>
<sequence>MAGELPDLGVHASHVQAGSEPSQAQASSSQQEPLLKRVDNAASKQPVIAGVDDSDQKPSSDRVLPEPWPQAYVLEWAPNMRCTRTPLDVDADDAPTSADHSRNHAIRRVLELQAKAGPSSPIQRLFVLRDDGSEAANAEICSALDIDPAFLAAHTAGRRYRPRVRPWRLDAGKNTTYSSVCYTYPQTLTVTVSDPFPSTSSRETDEKERRAGTRTETGPDVPIAGTDCGKRPARSRTVSEKAPAPDASSAASDYFDRENYTSRKGSFSSNIEVMDSSVAMFCRASLWTSPRADVLLLDRDLSPTSLEEAFFDALNDISVDSTLSTVPEFRARFLADTLSGLAYDQWLDFTDTLSFDRRDSRQSKLNKKLLLDMAQRLEQNLEASRAYEKQAIDNHRAAIVTNPDDWRALLSRLQRIVTLLPLQAQQTSVAATDMDTAKFRVADTSYNIHRVPPGGIRRLVAQPASETAVDLKNGGIRRSLARISNARHQTSISAKSAEHNALKRITYMGGILLPFSIIAGVLSMSDPFGPGDRMFWVYWVITLPITALTLVIIYADEIRRSYIWKPLSHKSLEEAYGKGEALKHAAEVLMDKVRGVESDTDIEADTVLSAVRLVDSPTSAGGWARLRVDADRASRGPTLYRLSGPSRQNMAAAEPVRQEHSRLFDRMSRLGDNVQLPSPVSKASVRRRLHILGPLRRVWSTRTRPGYAEDFTKPEAEPIPFSGDIEPAISSGEAFVINVSKPNVDPRIAGMFGPPDGMDVTDPDCPIILLPPQEEGADPAAWRRQQLGWVGAVKKMAGFLKIEDA</sequence>
<evidence type="ECO:0000313" key="4">
    <source>
        <dbReference type="Proteomes" id="UP001642502"/>
    </source>
</evidence>
<evidence type="ECO:0000313" key="3">
    <source>
        <dbReference type="EMBL" id="CAK7262635.1"/>
    </source>
</evidence>
<feature type="region of interest" description="Disordered" evidence="1">
    <location>
        <begin position="1"/>
        <end position="65"/>
    </location>
</feature>
<keyword evidence="2" id="KW-0472">Membrane</keyword>
<dbReference type="Gene3D" id="1.20.58.340">
    <property type="entry name" value="Magnesium transport protein CorA, transmembrane region"/>
    <property type="match status" value="1"/>
</dbReference>
<comment type="caution">
    <text evidence="3">The sequence shown here is derived from an EMBL/GenBank/DDBJ whole genome shotgun (WGS) entry which is preliminary data.</text>
</comment>
<reference evidence="3 4" key="1">
    <citation type="submission" date="2024-01" db="EMBL/GenBank/DDBJ databases">
        <authorList>
            <person name="Allen C."/>
            <person name="Tagirdzhanova G."/>
        </authorList>
    </citation>
    <scope>NUCLEOTIDE SEQUENCE [LARGE SCALE GENOMIC DNA]</scope>
    <source>
        <strain evidence="3 4">CBS 119000</strain>
    </source>
</reference>
<gene>
    <name evidence="3" type="ORF">SEPCBS119000_000059</name>
</gene>
<feature type="transmembrane region" description="Helical" evidence="2">
    <location>
        <begin position="505"/>
        <end position="524"/>
    </location>
</feature>